<dbReference type="AlphaFoldDB" id="A0A9D5JXH5"/>
<dbReference type="InterPro" id="IPR002937">
    <property type="entry name" value="Amino_oxidase"/>
</dbReference>
<feature type="non-terminal residue" evidence="2">
    <location>
        <position position="162"/>
    </location>
</feature>
<feature type="domain" description="Amine oxidase" evidence="1">
    <location>
        <begin position="13"/>
        <end position="149"/>
    </location>
</feature>
<organism evidence="2 3">
    <name type="scientific">candidate division KSB3 bacterium</name>
    <dbReference type="NCBI Taxonomy" id="2044937"/>
    <lineage>
        <taxon>Bacteria</taxon>
        <taxon>candidate division KSB3</taxon>
    </lineage>
</organism>
<reference evidence="2" key="1">
    <citation type="submission" date="2019-11" db="EMBL/GenBank/DDBJ databases">
        <title>Microbial mats filling the niche in hypersaline microbial mats.</title>
        <authorList>
            <person name="Wong H.L."/>
            <person name="Macleod F.I."/>
            <person name="White R.A. III"/>
            <person name="Burns B.P."/>
        </authorList>
    </citation>
    <scope>NUCLEOTIDE SEQUENCE</scope>
    <source>
        <strain evidence="2">Rbin_158</strain>
    </source>
</reference>
<evidence type="ECO:0000259" key="1">
    <source>
        <dbReference type="Pfam" id="PF01593"/>
    </source>
</evidence>
<protein>
    <submittedName>
        <fullName evidence="2">FAD-dependent oxidoreductase</fullName>
    </submittedName>
</protein>
<dbReference type="EMBL" id="WJJP01000496">
    <property type="protein sequence ID" value="MBD3325910.1"/>
    <property type="molecule type" value="Genomic_DNA"/>
</dbReference>
<dbReference type="InterPro" id="IPR036188">
    <property type="entry name" value="FAD/NAD-bd_sf"/>
</dbReference>
<dbReference type="GO" id="GO:0016491">
    <property type="term" value="F:oxidoreductase activity"/>
    <property type="evidence" value="ECO:0007669"/>
    <property type="project" value="InterPro"/>
</dbReference>
<dbReference type="SUPFAM" id="SSF51905">
    <property type="entry name" value="FAD/NAD(P)-binding domain"/>
    <property type="match status" value="1"/>
</dbReference>
<dbReference type="Gene3D" id="1.10.3110.10">
    <property type="entry name" value="protoporphyrinogen ix oxidase, domain 3"/>
    <property type="match status" value="1"/>
</dbReference>
<dbReference type="Pfam" id="PF01593">
    <property type="entry name" value="Amino_oxidase"/>
    <property type="match status" value="1"/>
</dbReference>
<proteinExistence type="predicted"/>
<dbReference type="InterPro" id="IPR050464">
    <property type="entry name" value="Zeta_carotene_desat/Oxidored"/>
</dbReference>
<gene>
    <name evidence="2" type="ORF">GF339_15090</name>
</gene>
<sequence length="162" mass="18387">MNQHRIDLIGAGISGLATAYYLARTLQQTAAKASRTVTIHVWEKEPTPGGLAGTFQTSDVTLEKFYHHLYRRDLALQELLAELGLQDDLVWRPAATGAYYAQRPYRLSSPLDLLRFTPLSLLDRVRLGWLALQARMVKDWRPLDDISAKAYICRVAGKEVYR</sequence>
<comment type="caution">
    <text evidence="2">The sequence shown here is derived from an EMBL/GenBank/DDBJ whole genome shotgun (WGS) entry which is preliminary data.</text>
</comment>
<evidence type="ECO:0000313" key="2">
    <source>
        <dbReference type="EMBL" id="MBD3325910.1"/>
    </source>
</evidence>
<evidence type="ECO:0000313" key="3">
    <source>
        <dbReference type="Proteomes" id="UP000649604"/>
    </source>
</evidence>
<dbReference type="Gene3D" id="3.90.660.20">
    <property type="entry name" value="Protoporphyrinogen oxidase, mitochondrial, domain 2"/>
    <property type="match status" value="1"/>
</dbReference>
<dbReference type="PANTHER" id="PTHR42923:SF46">
    <property type="entry name" value="AMINE OXIDASE"/>
    <property type="match status" value="1"/>
</dbReference>
<accession>A0A9D5JXH5</accession>
<dbReference type="Gene3D" id="3.50.50.60">
    <property type="entry name" value="FAD/NAD(P)-binding domain"/>
    <property type="match status" value="1"/>
</dbReference>
<name>A0A9D5JXH5_9BACT</name>
<dbReference type="Proteomes" id="UP000649604">
    <property type="component" value="Unassembled WGS sequence"/>
</dbReference>
<dbReference type="PANTHER" id="PTHR42923">
    <property type="entry name" value="PROTOPORPHYRINOGEN OXIDASE"/>
    <property type="match status" value="1"/>
</dbReference>